<organism evidence="2 3">
    <name type="scientific">Sporothrix brasiliensis 5110</name>
    <dbReference type="NCBI Taxonomy" id="1398154"/>
    <lineage>
        <taxon>Eukaryota</taxon>
        <taxon>Fungi</taxon>
        <taxon>Dikarya</taxon>
        <taxon>Ascomycota</taxon>
        <taxon>Pezizomycotina</taxon>
        <taxon>Sordariomycetes</taxon>
        <taxon>Sordariomycetidae</taxon>
        <taxon>Ophiostomatales</taxon>
        <taxon>Ophiostomataceae</taxon>
        <taxon>Sporothrix</taxon>
    </lineage>
</organism>
<reference evidence="2 3" key="1">
    <citation type="journal article" date="2014" name="BMC Genomics">
        <title>Comparative genomics of the major fungal agents of human and animal Sporotrichosis: Sporothrix schenckii and Sporothrix brasiliensis.</title>
        <authorList>
            <person name="Teixeira M.M."/>
            <person name="de Almeida L.G."/>
            <person name="Kubitschek-Barreira P."/>
            <person name="Alves F.L."/>
            <person name="Kioshima E.S."/>
            <person name="Abadio A.K."/>
            <person name="Fernandes L."/>
            <person name="Derengowski L.S."/>
            <person name="Ferreira K.S."/>
            <person name="Souza R.C."/>
            <person name="Ruiz J.C."/>
            <person name="de Andrade N.C."/>
            <person name="Paes H.C."/>
            <person name="Nicola A.M."/>
            <person name="Albuquerque P."/>
            <person name="Gerber A.L."/>
            <person name="Martins V.P."/>
            <person name="Peconick L.D."/>
            <person name="Neto A.V."/>
            <person name="Chaucanez C.B."/>
            <person name="Silva P.A."/>
            <person name="Cunha O.L."/>
            <person name="de Oliveira F.F."/>
            <person name="dos Santos T.C."/>
            <person name="Barros A.L."/>
            <person name="Soares M.A."/>
            <person name="de Oliveira L.M."/>
            <person name="Marini M.M."/>
            <person name="Villalobos-Duno H."/>
            <person name="Cunha M.M."/>
            <person name="de Hoog S."/>
            <person name="da Silveira J.F."/>
            <person name="Henrissat B."/>
            <person name="Nino-Vega G.A."/>
            <person name="Cisalpino P.S."/>
            <person name="Mora-Montes H.M."/>
            <person name="Almeida S.R."/>
            <person name="Stajich J.E."/>
            <person name="Lopes-Bezerra L.M."/>
            <person name="Vasconcelos A.T."/>
            <person name="Felipe M.S."/>
        </authorList>
    </citation>
    <scope>NUCLEOTIDE SEQUENCE [LARGE SCALE GENOMIC DNA]</scope>
    <source>
        <strain evidence="2 3">5110</strain>
    </source>
</reference>
<dbReference type="GeneID" id="63681047"/>
<gene>
    <name evidence="2" type="ORF">SPBR_07872</name>
</gene>
<sequence length="189" mass="19943">MAGQVSSAADVQSQEPKAEQDQGKPVGPPYRHDDEDLANPIITNDFNSAGDIDWYGTAYMLANCTLQLISGKLCGFGIDSWAQAPNTTMAVAVGASLMFFGQQLLGTIFTSIGQNEARQPADASPRRHFRPVVDAAAEPNTGATEACKLVPAANRPAALAAYNDSLCVVFRVGLILASISILGARAMAW</sequence>
<dbReference type="VEuPathDB" id="FungiDB:SPBR_07872"/>
<feature type="compositionally biased region" description="Polar residues" evidence="1">
    <location>
        <begin position="1"/>
        <end position="15"/>
    </location>
</feature>
<keyword evidence="3" id="KW-1185">Reference proteome</keyword>
<evidence type="ECO:0000256" key="1">
    <source>
        <dbReference type="SAM" id="MobiDB-lite"/>
    </source>
</evidence>
<evidence type="ECO:0000313" key="3">
    <source>
        <dbReference type="Proteomes" id="UP000031575"/>
    </source>
</evidence>
<dbReference type="RefSeq" id="XP_040617001.1">
    <property type="nucleotide sequence ID" value="XM_040766126.1"/>
</dbReference>
<comment type="caution">
    <text evidence="2">The sequence shown here is derived from an EMBL/GenBank/DDBJ whole genome shotgun (WGS) entry which is preliminary data.</text>
</comment>
<dbReference type="AlphaFoldDB" id="A0A0C2IIH3"/>
<dbReference type="OrthoDB" id="5243606at2759"/>
<feature type="region of interest" description="Disordered" evidence="1">
    <location>
        <begin position="1"/>
        <end position="34"/>
    </location>
</feature>
<dbReference type="Proteomes" id="UP000031575">
    <property type="component" value="Unassembled WGS sequence"/>
</dbReference>
<protein>
    <submittedName>
        <fullName evidence="2">Uncharacterized protein</fullName>
    </submittedName>
</protein>
<dbReference type="EMBL" id="AWTV01000009">
    <property type="protein sequence ID" value="KIH88991.1"/>
    <property type="molecule type" value="Genomic_DNA"/>
</dbReference>
<accession>A0A0C2IIH3</accession>
<dbReference type="HOGENOM" id="CLU_1435289_0_0_1"/>
<proteinExistence type="predicted"/>
<evidence type="ECO:0000313" key="2">
    <source>
        <dbReference type="EMBL" id="KIH88991.1"/>
    </source>
</evidence>
<name>A0A0C2IIH3_9PEZI</name>